<comment type="similarity">
    <text evidence="1">Belongs to the methyltransferase superfamily.</text>
</comment>
<evidence type="ECO:0000256" key="1">
    <source>
        <dbReference type="ARBA" id="ARBA00008361"/>
    </source>
</evidence>
<dbReference type="GO" id="GO:0008168">
    <property type="term" value="F:methyltransferase activity"/>
    <property type="evidence" value="ECO:0007669"/>
    <property type="project" value="UniProtKB-KW"/>
</dbReference>
<dbReference type="RefSeq" id="WP_210039584.1">
    <property type="nucleotide sequence ID" value="NZ_JBHLVU010000005.1"/>
</dbReference>
<gene>
    <name evidence="5" type="ORF">K0U00_27400</name>
</gene>
<dbReference type="Pfam" id="PF08241">
    <property type="entry name" value="Methyltransf_11"/>
    <property type="match status" value="1"/>
</dbReference>
<dbReference type="Gene3D" id="3.40.50.150">
    <property type="entry name" value="Vaccinia Virus protein VP39"/>
    <property type="match status" value="1"/>
</dbReference>
<dbReference type="Proteomes" id="UP001519887">
    <property type="component" value="Unassembled WGS sequence"/>
</dbReference>
<dbReference type="GO" id="GO:0032259">
    <property type="term" value="P:methylation"/>
    <property type="evidence" value="ECO:0007669"/>
    <property type="project" value="UniProtKB-KW"/>
</dbReference>
<dbReference type="PANTHER" id="PTHR44942">
    <property type="entry name" value="METHYLTRANSF_11 DOMAIN-CONTAINING PROTEIN"/>
    <property type="match status" value="1"/>
</dbReference>
<dbReference type="InterPro" id="IPR029063">
    <property type="entry name" value="SAM-dependent_MTases_sf"/>
</dbReference>
<dbReference type="InterPro" id="IPR013216">
    <property type="entry name" value="Methyltransf_11"/>
</dbReference>
<dbReference type="PANTHER" id="PTHR44942:SF4">
    <property type="entry name" value="METHYLTRANSFERASE TYPE 11 DOMAIN-CONTAINING PROTEIN"/>
    <property type="match status" value="1"/>
</dbReference>
<dbReference type="InterPro" id="IPR051052">
    <property type="entry name" value="Diverse_substrate_MTase"/>
</dbReference>
<evidence type="ECO:0000313" key="6">
    <source>
        <dbReference type="Proteomes" id="UP001519887"/>
    </source>
</evidence>
<dbReference type="CDD" id="cd02440">
    <property type="entry name" value="AdoMet_MTases"/>
    <property type="match status" value="1"/>
</dbReference>
<comment type="caution">
    <text evidence="5">The sequence shown here is derived from an EMBL/GenBank/DDBJ whole genome shotgun (WGS) entry which is preliminary data.</text>
</comment>
<proteinExistence type="inferred from homology"/>
<reference evidence="5 6" key="1">
    <citation type="submission" date="2021-07" db="EMBL/GenBank/DDBJ databases">
        <title>Paenibacillus radiodurans sp. nov., isolated from the southeastern edge of Tengger Desert.</title>
        <authorList>
            <person name="Zhang G."/>
        </authorList>
    </citation>
    <scope>NUCLEOTIDE SEQUENCE [LARGE SCALE GENOMIC DNA]</scope>
    <source>
        <strain evidence="5 6">CCM 7311</strain>
    </source>
</reference>
<evidence type="ECO:0000256" key="3">
    <source>
        <dbReference type="ARBA" id="ARBA00022679"/>
    </source>
</evidence>
<evidence type="ECO:0000313" key="5">
    <source>
        <dbReference type="EMBL" id="MBW7457773.1"/>
    </source>
</evidence>
<dbReference type="EMBL" id="JAHZIK010000958">
    <property type="protein sequence ID" value="MBW7457773.1"/>
    <property type="molecule type" value="Genomic_DNA"/>
</dbReference>
<keyword evidence="3" id="KW-0808">Transferase</keyword>
<keyword evidence="2 5" id="KW-0489">Methyltransferase</keyword>
<evidence type="ECO:0000259" key="4">
    <source>
        <dbReference type="Pfam" id="PF08241"/>
    </source>
</evidence>
<accession>A0ABS7CA45</accession>
<protein>
    <submittedName>
        <fullName evidence="5">Class I SAM-dependent methyltransferase</fullName>
    </submittedName>
</protein>
<keyword evidence="6" id="KW-1185">Reference proteome</keyword>
<evidence type="ECO:0000256" key="2">
    <source>
        <dbReference type="ARBA" id="ARBA00022603"/>
    </source>
</evidence>
<organism evidence="5 6">
    <name type="scientific">Paenibacillus sepulcri</name>
    <dbReference type="NCBI Taxonomy" id="359917"/>
    <lineage>
        <taxon>Bacteria</taxon>
        <taxon>Bacillati</taxon>
        <taxon>Bacillota</taxon>
        <taxon>Bacilli</taxon>
        <taxon>Bacillales</taxon>
        <taxon>Paenibacillaceae</taxon>
        <taxon>Paenibacillus</taxon>
    </lineage>
</organism>
<feature type="domain" description="Methyltransferase type 11" evidence="4">
    <location>
        <begin position="43"/>
        <end position="137"/>
    </location>
</feature>
<name>A0ABS7CA45_9BACL</name>
<dbReference type="SUPFAM" id="SSF53335">
    <property type="entry name" value="S-adenosyl-L-methionine-dependent methyltransferases"/>
    <property type="match status" value="1"/>
</dbReference>
<sequence length="254" mass="28705">MDSKTRFSNRVDAYVKYRPSYPSEALDFLYTKAGFPQDGKIADIGSGTGIFSRLLLERGSTVYGIEPNDEMRQASLELLADSPLGERFIAVEGSAEHTTLPDQSVDSAVSAQAFHWFDIGQAKLEFARIMKPGGIAALIWNRRRTDSDDFAAAYDELLMRYASDYDKVKHTRLGPEQYASFFRDGQYNLELFAYQQLFNMEELEGRTASSSYTPLPGHPDHASFKAQLQQLFNDYQKDGKVAFKYKTEVFYGAV</sequence>